<dbReference type="PANTHER" id="PTHR38121">
    <property type="entry name" value="GH16 DOMAIN-CONTAINING PROTEIN"/>
    <property type="match status" value="1"/>
</dbReference>
<dbReference type="InterPro" id="IPR000757">
    <property type="entry name" value="Beta-glucanase-like"/>
</dbReference>
<feature type="signal peptide" evidence="1">
    <location>
        <begin position="1"/>
        <end position="17"/>
    </location>
</feature>
<dbReference type="Proteomes" id="UP000663297">
    <property type="component" value="Chromosome 2"/>
</dbReference>
<dbReference type="AlphaFoldDB" id="A0A2T4GM76"/>
<dbReference type="OrthoDB" id="25131at2759"/>
<accession>A0A2T4GM76</accession>
<dbReference type="EMBL" id="PVEM01000012">
    <property type="protein sequence ID" value="PTD04649.1"/>
    <property type="molecule type" value="Genomic_DNA"/>
</dbReference>
<keyword evidence="1" id="KW-0732">Signal</keyword>
<evidence type="ECO:0000313" key="4">
    <source>
        <dbReference type="EMBL" id="QPC61390.1"/>
    </source>
</evidence>
<reference evidence="4" key="2">
    <citation type="submission" date="2020-11" db="EMBL/GenBank/DDBJ databases">
        <title>The chromosome-scale genome resource for two endophytic Fusarium species: F. culmorum and F. pseudograminearum.</title>
        <authorList>
            <person name="Yuan Z."/>
        </authorList>
    </citation>
    <scope>NUCLEOTIDE SEQUENCE</scope>
    <source>
        <strain evidence="4">Class2-1B</strain>
    </source>
</reference>
<evidence type="ECO:0000313" key="3">
    <source>
        <dbReference type="EMBL" id="PTD04649.1"/>
    </source>
</evidence>
<dbReference type="InterPro" id="IPR013320">
    <property type="entry name" value="ConA-like_dom_sf"/>
</dbReference>
<sequence>MIASLCALVTAVHLVSGTCDCGYSIQSPEDEGVLVFMDRLETDFGQLQNISQSHDWVAQEFTVSAEDGRGNYSKAFEPTNVVIQATHAQNNPSQGNGVELRVSSTISNDAIPGSEIDTTRLDLHWGSFRAGIKLTYVKGTCAAFFWYFNDTQEIDIEFLSQEFDHGRGVYPANLVVQSRSSMEAGYDASKTGNFKRVDLDFDPTESFHEYRFDYIPGHVLFYADSKLLAQMNGSDMPTSGGHLILQHWSNGNPLWSGGPPTKDATITVSYVEAYFNSSDPKRQSYLQQQCGLSTERASVCTIQNVTNATSHSGDMPHDSDDNDQSDAAVAELSLLGGLGLGLLVLFL</sequence>
<feature type="chain" id="PRO_5033769008" description="GH16 domain-containing protein" evidence="1">
    <location>
        <begin position="18"/>
        <end position="347"/>
    </location>
</feature>
<protein>
    <recommendedName>
        <fullName evidence="2">GH16 domain-containing protein</fullName>
    </recommendedName>
</protein>
<keyword evidence="5" id="KW-1185">Reference proteome</keyword>
<dbReference type="GO" id="GO:0004553">
    <property type="term" value="F:hydrolase activity, hydrolyzing O-glycosyl compounds"/>
    <property type="evidence" value="ECO:0007669"/>
    <property type="project" value="InterPro"/>
</dbReference>
<dbReference type="CDD" id="cd00413">
    <property type="entry name" value="Glyco_hydrolase_16"/>
    <property type="match status" value="1"/>
</dbReference>
<dbReference type="OMA" id="FFYHNNS"/>
<reference evidence="3 5" key="1">
    <citation type="submission" date="2018-02" db="EMBL/GenBank/DDBJ databases">
        <title>Fusarium culmorum secondary metabolites in fungal-bacterial-plant interactions.</title>
        <authorList>
            <person name="Schmidt R."/>
        </authorList>
    </citation>
    <scope>NUCLEOTIDE SEQUENCE [LARGE SCALE GENOMIC DNA]</scope>
    <source>
        <strain evidence="3 5">PV</strain>
    </source>
</reference>
<name>A0A2T4GM76_FUSCU</name>
<dbReference type="GO" id="GO:0005975">
    <property type="term" value="P:carbohydrate metabolic process"/>
    <property type="evidence" value="ECO:0007669"/>
    <property type="project" value="InterPro"/>
</dbReference>
<dbReference type="PANTHER" id="PTHR38121:SF5">
    <property type="entry name" value="GH16 DOMAIN-CONTAINING PROTEIN"/>
    <property type="match status" value="1"/>
</dbReference>
<organism evidence="3 5">
    <name type="scientific">Fusarium culmorum</name>
    <dbReference type="NCBI Taxonomy" id="5516"/>
    <lineage>
        <taxon>Eukaryota</taxon>
        <taxon>Fungi</taxon>
        <taxon>Dikarya</taxon>
        <taxon>Ascomycota</taxon>
        <taxon>Pezizomycotina</taxon>
        <taxon>Sordariomycetes</taxon>
        <taxon>Hypocreomycetidae</taxon>
        <taxon>Hypocreales</taxon>
        <taxon>Nectriaceae</taxon>
        <taxon>Fusarium</taxon>
    </lineage>
</organism>
<dbReference type="SUPFAM" id="SSF49899">
    <property type="entry name" value="Concanavalin A-like lectins/glucanases"/>
    <property type="match status" value="2"/>
</dbReference>
<dbReference type="Pfam" id="PF00722">
    <property type="entry name" value="Glyco_hydro_16"/>
    <property type="match status" value="1"/>
</dbReference>
<feature type="domain" description="GH16" evidence="2">
    <location>
        <begin position="54"/>
        <end position="279"/>
    </location>
</feature>
<dbReference type="EMBL" id="CP064748">
    <property type="protein sequence ID" value="QPC61390.1"/>
    <property type="molecule type" value="Genomic_DNA"/>
</dbReference>
<evidence type="ECO:0000256" key="1">
    <source>
        <dbReference type="SAM" id="SignalP"/>
    </source>
</evidence>
<evidence type="ECO:0000259" key="2">
    <source>
        <dbReference type="PROSITE" id="PS51762"/>
    </source>
</evidence>
<evidence type="ECO:0000313" key="5">
    <source>
        <dbReference type="Proteomes" id="UP000241587"/>
    </source>
</evidence>
<dbReference type="Proteomes" id="UP000241587">
    <property type="component" value="Unassembled WGS sequence"/>
</dbReference>
<gene>
    <name evidence="3" type="ORF">FCULG_00000771</name>
    <name evidence="4" type="ORF">HYE67_003621</name>
</gene>
<dbReference type="Gene3D" id="2.60.120.200">
    <property type="match status" value="1"/>
</dbReference>
<proteinExistence type="predicted"/>
<dbReference type="PROSITE" id="PS51762">
    <property type="entry name" value="GH16_2"/>
    <property type="match status" value="1"/>
</dbReference>